<proteinExistence type="predicted"/>
<keyword evidence="3" id="KW-1185">Reference proteome</keyword>
<feature type="region of interest" description="Disordered" evidence="1">
    <location>
        <begin position="31"/>
        <end position="55"/>
    </location>
</feature>
<dbReference type="AlphaFoldDB" id="A0A6S7C7Q3"/>
<gene>
    <name evidence="2" type="ORF">LMG28138_01554</name>
</gene>
<reference evidence="2 3" key="1">
    <citation type="submission" date="2020-04" db="EMBL/GenBank/DDBJ databases">
        <authorList>
            <person name="De Canck E."/>
        </authorList>
    </citation>
    <scope>NUCLEOTIDE SEQUENCE [LARGE SCALE GENOMIC DNA]</scope>
    <source>
        <strain evidence="2 3">LMG 28138</strain>
    </source>
</reference>
<evidence type="ECO:0000313" key="2">
    <source>
        <dbReference type="EMBL" id="CAB3783011.1"/>
    </source>
</evidence>
<name>A0A6S7C7Q3_9BURK</name>
<evidence type="ECO:0000313" key="3">
    <source>
        <dbReference type="Proteomes" id="UP000494115"/>
    </source>
</evidence>
<feature type="compositionally biased region" description="Basic residues" evidence="1">
    <location>
        <begin position="119"/>
        <end position="130"/>
    </location>
</feature>
<accession>A0A6S7C7Q3</accession>
<organism evidence="2 3">
    <name type="scientific">Pararobbsia alpina</name>
    <dbReference type="NCBI Taxonomy" id="621374"/>
    <lineage>
        <taxon>Bacteria</taxon>
        <taxon>Pseudomonadati</taxon>
        <taxon>Pseudomonadota</taxon>
        <taxon>Betaproteobacteria</taxon>
        <taxon>Burkholderiales</taxon>
        <taxon>Burkholderiaceae</taxon>
        <taxon>Pararobbsia</taxon>
    </lineage>
</organism>
<sequence>MSVIHWLMGRAIAGSGVRSFVSNTGWTSSPVHPAISCSPRPATPGTCPTAGSGRRSARILQVGSETGKTDKSPVRAPCATLPSRLIVCWPPYKMPYKSADKSADKSSDKSSYKSSDKRERKKYAWKGGRSAKLRRACDTRRRAIPRRLYSACAVPSSPASRSLASHSLSTSIAIAD</sequence>
<feature type="compositionally biased region" description="Basic and acidic residues" evidence="1">
    <location>
        <begin position="98"/>
        <end position="118"/>
    </location>
</feature>
<dbReference type="Proteomes" id="UP000494115">
    <property type="component" value="Unassembled WGS sequence"/>
</dbReference>
<protein>
    <submittedName>
        <fullName evidence="2">Uncharacterized protein</fullName>
    </submittedName>
</protein>
<dbReference type="EMBL" id="CADIKM010000005">
    <property type="protein sequence ID" value="CAB3783011.1"/>
    <property type="molecule type" value="Genomic_DNA"/>
</dbReference>
<evidence type="ECO:0000256" key="1">
    <source>
        <dbReference type="SAM" id="MobiDB-lite"/>
    </source>
</evidence>
<feature type="region of interest" description="Disordered" evidence="1">
    <location>
        <begin position="96"/>
        <end position="130"/>
    </location>
</feature>